<dbReference type="EMBL" id="MH800316">
    <property type="protein sequence ID" value="QDA21745.1"/>
    <property type="molecule type" value="Genomic_DNA"/>
</dbReference>
<gene>
    <name evidence="5" type="primary">rps13</name>
</gene>
<geneLocation type="mitochondrion" evidence="5"/>
<reference evidence="5" key="1">
    <citation type="journal article" date="2019" name="Mitochondrial DNA Part B Resour">
        <title>Complete mitochondrial genome of a rare diatom (Bacillariophyta) Proschkinia and its phylogenetic and taxonomic implications.</title>
        <authorList>
            <person name="Gastineau R."/>
            <person name="Kim S.-Y."/>
            <person name="Lemieux C."/>
            <person name="Turmel M."/>
            <person name="Witkowski A."/>
            <person name="Park J.-G."/>
            <person name="Kim B.-S."/>
            <person name="Mann D.G."/>
            <person name="Theriot E.C."/>
        </authorList>
    </citation>
    <scope>NUCLEOTIDE SEQUENCE</scope>
</reference>
<dbReference type="GO" id="GO:0003735">
    <property type="term" value="F:structural constituent of ribosome"/>
    <property type="evidence" value="ECO:0007669"/>
    <property type="project" value="InterPro"/>
</dbReference>
<evidence type="ECO:0000256" key="1">
    <source>
        <dbReference type="ARBA" id="ARBA00008080"/>
    </source>
</evidence>
<name>A0A4Y5SFU0_9STRA</name>
<dbReference type="InterPro" id="IPR027437">
    <property type="entry name" value="Rbsml_uS13_C"/>
</dbReference>
<evidence type="ECO:0000313" key="5">
    <source>
        <dbReference type="EMBL" id="QDA21745.1"/>
    </source>
</evidence>
<dbReference type="PROSITE" id="PS50159">
    <property type="entry name" value="RIBOSOMAL_S13_2"/>
    <property type="match status" value="1"/>
</dbReference>
<organism evidence="5">
    <name type="scientific">Proschkinia sp. SZCZR1824</name>
    <dbReference type="NCBI Taxonomy" id="2588390"/>
    <lineage>
        <taxon>Eukaryota</taxon>
        <taxon>Sar</taxon>
        <taxon>Stramenopiles</taxon>
        <taxon>Ochrophyta</taxon>
        <taxon>Bacillariophyta</taxon>
        <taxon>Bacillariophyceae</taxon>
        <taxon>Bacillariophycidae</taxon>
        <taxon>Naviculales</taxon>
        <taxon>Proschkiniaceae</taxon>
        <taxon>Proschkinia</taxon>
    </lineage>
</organism>
<dbReference type="GO" id="GO:0006412">
    <property type="term" value="P:translation"/>
    <property type="evidence" value="ECO:0007669"/>
    <property type="project" value="InterPro"/>
</dbReference>
<dbReference type="Pfam" id="PF00416">
    <property type="entry name" value="Ribosomal_S13"/>
    <property type="match status" value="1"/>
</dbReference>
<dbReference type="PANTHER" id="PTHR10871">
    <property type="entry name" value="30S RIBOSOMAL PROTEIN S13/40S RIBOSOMAL PROTEIN S18"/>
    <property type="match status" value="1"/>
</dbReference>
<dbReference type="InterPro" id="IPR010979">
    <property type="entry name" value="Ribosomal_uS13-like_H2TH"/>
</dbReference>
<dbReference type="InterPro" id="IPR001892">
    <property type="entry name" value="Ribosomal_uS13"/>
</dbReference>
<evidence type="ECO:0000256" key="4">
    <source>
        <dbReference type="RuleBase" id="RU003830"/>
    </source>
</evidence>
<proteinExistence type="inferred from homology"/>
<dbReference type="GO" id="GO:0003723">
    <property type="term" value="F:RNA binding"/>
    <property type="evidence" value="ECO:0007669"/>
    <property type="project" value="InterPro"/>
</dbReference>
<comment type="similarity">
    <text evidence="1 4">Belongs to the universal ribosomal protein uS13 family.</text>
</comment>
<keyword evidence="2 4" id="KW-0689">Ribosomal protein</keyword>
<dbReference type="Gene3D" id="4.10.910.10">
    <property type="entry name" value="30s ribosomal protein s13, domain 2"/>
    <property type="match status" value="1"/>
</dbReference>
<keyword evidence="3 4" id="KW-0687">Ribonucleoprotein</keyword>
<dbReference type="HAMAP" id="MF_01315">
    <property type="entry name" value="Ribosomal_uS13"/>
    <property type="match status" value="1"/>
</dbReference>
<dbReference type="AlphaFoldDB" id="A0A4Y5SFU0"/>
<keyword evidence="5" id="KW-0496">Mitochondrion</keyword>
<sequence>MIYLFEVELQENQFVYKAFTKIFGIGHTKTSFICKKLGFSKNYKVKDLTKSQILKITNLLELSQFVLSSDLQKVKSLNLQRLISIKSYRGLRLRQGLPVRGQRTHTNGRTSKKRLV</sequence>
<dbReference type="GO" id="GO:0015935">
    <property type="term" value="C:small ribosomal subunit"/>
    <property type="evidence" value="ECO:0007669"/>
    <property type="project" value="TreeGrafter"/>
</dbReference>
<dbReference type="PIRSF" id="PIRSF002134">
    <property type="entry name" value="Ribosomal_S13"/>
    <property type="match status" value="1"/>
</dbReference>
<evidence type="ECO:0000256" key="2">
    <source>
        <dbReference type="ARBA" id="ARBA00022980"/>
    </source>
</evidence>
<dbReference type="Gene3D" id="1.10.8.50">
    <property type="match status" value="1"/>
</dbReference>
<accession>A0A4Y5SFU0</accession>
<dbReference type="GO" id="GO:0005739">
    <property type="term" value="C:mitochondrion"/>
    <property type="evidence" value="ECO:0007669"/>
    <property type="project" value="TreeGrafter"/>
</dbReference>
<dbReference type="PANTHER" id="PTHR10871:SF1">
    <property type="entry name" value="SMALL RIBOSOMAL SUBUNIT PROTEIN US13M"/>
    <property type="match status" value="1"/>
</dbReference>
<evidence type="ECO:0000256" key="3">
    <source>
        <dbReference type="ARBA" id="ARBA00023274"/>
    </source>
</evidence>
<protein>
    <submittedName>
        <fullName evidence="5">Ribosomal protein S13</fullName>
    </submittedName>
</protein>
<dbReference type="SUPFAM" id="SSF46946">
    <property type="entry name" value="S13-like H2TH domain"/>
    <property type="match status" value="1"/>
</dbReference>